<sequence>MRRKPKVPPRPPRYSDSRDRYSDMPRYSNDYDDRPAASPAKTPPLLSALNWGTGALLAAVLIIGIGLGILFSSGTTSDVGNVATRYDIDRSAPNPEICVQFGASAIAVDLRAFVTLNPFSVFISQPTMLPGCVLRSSNWEVLQSRNLISSEDVNQCRRRMNTFGFTGDITNAAEKPKIDCIYQNDAARNLFLPQTGNNAAPPEIERFK</sequence>
<organism evidence="3">
    <name type="scientific">Leptolyngbya sp. NK1-12</name>
    <dbReference type="NCBI Taxonomy" id="2547451"/>
    <lineage>
        <taxon>Bacteria</taxon>
        <taxon>Bacillati</taxon>
        <taxon>Cyanobacteriota</taxon>
        <taxon>Cyanophyceae</taxon>
        <taxon>Leptolyngbyales</taxon>
        <taxon>Leptolyngbyaceae</taxon>
        <taxon>Leptolyngbya group</taxon>
        <taxon>Leptolyngbya</taxon>
    </lineage>
</organism>
<keyword evidence="2" id="KW-1133">Transmembrane helix</keyword>
<keyword evidence="2" id="KW-0812">Transmembrane</keyword>
<dbReference type="InterPro" id="IPR021511">
    <property type="entry name" value="DUF3172"/>
</dbReference>
<feature type="region of interest" description="Disordered" evidence="1">
    <location>
        <begin position="1"/>
        <end position="39"/>
    </location>
</feature>
<feature type="transmembrane region" description="Helical" evidence="2">
    <location>
        <begin position="48"/>
        <end position="71"/>
    </location>
</feature>
<accession>A0AA96WI44</accession>
<proteinExistence type="predicted"/>
<dbReference type="AlphaFoldDB" id="A0AA96WI44"/>
<dbReference type="RefSeq" id="WP_316433047.1">
    <property type="nucleotide sequence ID" value="NZ_CP053586.1"/>
</dbReference>
<evidence type="ECO:0000256" key="2">
    <source>
        <dbReference type="SAM" id="Phobius"/>
    </source>
</evidence>
<feature type="compositionally biased region" description="Basic and acidic residues" evidence="1">
    <location>
        <begin position="13"/>
        <end position="35"/>
    </location>
</feature>
<keyword evidence="2" id="KW-0472">Membrane</keyword>
<protein>
    <submittedName>
        <fullName evidence="3">DUF3172 domain-containing protein</fullName>
    </submittedName>
</protein>
<dbReference type="Pfam" id="PF11371">
    <property type="entry name" value="DUF3172"/>
    <property type="match status" value="1"/>
</dbReference>
<reference evidence="3" key="1">
    <citation type="submission" date="2020-05" db="EMBL/GenBank/DDBJ databases">
        <authorList>
            <person name="Zhu T."/>
            <person name="Keshari N."/>
            <person name="Lu X."/>
        </authorList>
    </citation>
    <scope>NUCLEOTIDE SEQUENCE</scope>
    <source>
        <strain evidence="3">NK1-12</strain>
    </source>
</reference>
<gene>
    <name evidence="3" type="ORF">HJG54_01930</name>
</gene>
<evidence type="ECO:0000256" key="1">
    <source>
        <dbReference type="SAM" id="MobiDB-lite"/>
    </source>
</evidence>
<evidence type="ECO:0000313" key="3">
    <source>
        <dbReference type="EMBL" id="WNZ21746.1"/>
    </source>
</evidence>
<dbReference type="EMBL" id="CP053586">
    <property type="protein sequence ID" value="WNZ21746.1"/>
    <property type="molecule type" value="Genomic_DNA"/>
</dbReference>
<name>A0AA96WI44_9CYAN</name>